<dbReference type="PROSITE" id="PS50042">
    <property type="entry name" value="CNMP_BINDING_3"/>
    <property type="match status" value="1"/>
</dbReference>
<feature type="domain" description="Cyclic nucleotide-binding" evidence="1">
    <location>
        <begin position="12"/>
        <end position="115"/>
    </location>
</feature>
<accession>A0A444WFC6</accession>
<dbReference type="RefSeq" id="WP_129750285.1">
    <property type="nucleotide sequence ID" value="NZ_JUIW01000003.1"/>
</dbReference>
<dbReference type="EMBL" id="JUIW01000003">
    <property type="protein sequence ID" value="RYJ44529.1"/>
    <property type="molecule type" value="Genomic_DNA"/>
</dbReference>
<evidence type="ECO:0000313" key="2">
    <source>
        <dbReference type="EMBL" id="RYJ44529.1"/>
    </source>
</evidence>
<gene>
    <name evidence="2" type="ORF">NU09_1139</name>
</gene>
<reference evidence="2 3" key="1">
    <citation type="submission" date="2014-12" db="EMBL/GenBank/DDBJ databases">
        <title>Genome sequence of Flavobacterium beibuense RSKm HC5.</title>
        <authorList>
            <person name="Kim J.F."/>
            <person name="Song J.Y."/>
            <person name="Kwak M.-J."/>
            <person name="Lee S.-W."/>
        </authorList>
    </citation>
    <scope>NUCLEOTIDE SEQUENCE [LARGE SCALE GENOMIC DNA]</scope>
    <source>
        <strain evidence="2 3">RSKm HC5</strain>
    </source>
</reference>
<dbReference type="AlphaFoldDB" id="A0A444WFC6"/>
<name>A0A444WFC6_9FLAO</name>
<evidence type="ECO:0000313" key="3">
    <source>
        <dbReference type="Proteomes" id="UP000289775"/>
    </source>
</evidence>
<proteinExistence type="predicted"/>
<dbReference type="Gene3D" id="2.60.120.10">
    <property type="entry name" value="Jelly Rolls"/>
    <property type="match status" value="1"/>
</dbReference>
<dbReference type="InterPro" id="IPR018490">
    <property type="entry name" value="cNMP-bd_dom_sf"/>
</dbReference>
<dbReference type="Proteomes" id="UP000289775">
    <property type="component" value="Unassembled WGS sequence"/>
</dbReference>
<organism evidence="2 3">
    <name type="scientific">Flavobacterium beibuense</name>
    <dbReference type="NCBI Taxonomy" id="657326"/>
    <lineage>
        <taxon>Bacteria</taxon>
        <taxon>Pseudomonadati</taxon>
        <taxon>Bacteroidota</taxon>
        <taxon>Flavobacteriia</taxon>
        <taxon>Flavobacteriales</taxon>
        <taxon>Flavobacteriaceae</taxon>
        <taxon>Flavobacterium</taxon>
    </lineage>
</organism>
<sequence length="191" mass="21970">MDTQPLIDFLLQFGDLNKQQTDLIKASVTERTYKAGDYFMEAGQVAREIAFTLDGIFRVCYYDKQGNEVTKHFVSEHSFMVDVESYNSGVCSTRYVQAVTDSVVLILSKDAMKNLSDTIMIWDAMIYKITTKGLAQKMERLSNMFPQDATERYLSFLEKFPNLANRVPLQYIASYLGITKHSLSRIRKNIR</sequence>
<dbReference type="SUPFAM" id="SSF51206">
    <property type="entry name" value="cAMP-binding domain-like"/>
    <property type="match status" value="1"/>
</dbReference>
<protein>
    <submittedName>
        <fullName evidence="2">Putative transcriptional regulator, Crp/Fnr family</fullName>
    </submittedName>
</protein>
<dbReference type="InterPro" id="IPR014710">
    <property type="entry name" value="RmlC-like_jellyroll"/>
</dbReference>
<evidence type="ECO:0000259" key="1">
    <source>
        <dbReference type="PROSITE" id="PS50042"/>
    </source>
</evidence>
<keyword evidence="3" id="KW-1185">Reference proteome</keyword>
<dbReference type="InterPro" id="IPR000595">
    <property type="entry name" value="cNMP-bd_dom"/>
</dbReference>
<dbReference type="CDD" id="cd00038">
    <property type="entry name" value="CAP_ED"/>
    <property type="match status" value="1"/>
</dbReference>
<dbReference type="OrthoDB" id="758145at2"/>
<dbReference type="Pfam" id="PF00027">
    <property type="entry name" value="cNMP_binding"/>
    <property type="match status" value="1"/>
</dbReference>
<comment type="caution">
    <text evidence="2">The sequence shown here is derived from an EMBL/GenBank/DDBJ whole genome shotgun (WGS) entry which is preliminary data.</text>
</comment>